<organism evidence="1 2">
    <name type="scientific">Spirosoma oryzae</name>
    <dbReference type="NCBI Taxonomy" id="1469603"/>
    <lineage>
        <taxon>Bacteria</taxon>
        <taxon>Pseudomonadati</taxon>
        <taxon>Bacteroidota</taxon>
        <taxon>Cytophagia</taxon>
        <taxon>Cytophagales</taxon>
        <taxon>Cytophagaceae</taxon>
        <taxon>Spirosoma</taxon>
    </lineage>
</organism>
<accession>A0A2T0SKJ3</accession>
<protein>
    <recommendedName>
        <fullName evidence="3">RelE toxin of RelEB toxin-antitoxin system</fullName>
    </recommendedName>
</protein>
<evidence type="ECO:0008006" key="3">
    <source>
        <dbReference type="Google" id="ProtNLM"/>
    </source>
</evidence>
<comment type="caution">
    <text evidence="1">The sequence shown here is derived from an EMBL/GenBank/DDBJ whole genome shotgun (WGS) entry which is preliminary data.</text>
</comment>
<dbReference type="OrthoDB" id="1364255at2"/>
<sequence>MSYEIKRLPTFDRQAKRLAKKYPSLKTDLRTLFDSLQLDPTQGTAIGKGCYKVRMAIASKKQGKSGGARVITFVKITQDAVYLLALYDKSEKETLTAGELETYLELINETTE</sequence>
<evidence type="ECO:0000313" key="1">
    <source>
        <dbReference type="EMBL" id="PRY33903.1"/>
    </source>
</evidence>
<keyword evidence="2" id="KW-1185">Reference proteome</keyword>
<dbReference type="PIRSF" id="PIRSF039032">
    <property type="entry name" value="HigB-2"/>
    <property type="match status" value="1"/>
</dbReference>
<gene>
    <name evidence="1" type="ORF">CLV58_11953</name>
</gene>
<dbReference type="AlphaFoldDB" id="A0A2T0SKJ3"/>
<name>A0A2T0SKJ3_9BACT</name>
<evidence type="ECO:0000313" key="2">
    <source>
        <dbReference type="Proteomes" id="UP000238375"/>
    </source>
</evidence>
<proteinExistence type="predicted"/>
<dbReference type="EMBL" id="PVTE01000019">
    <property type="protein sequence ID" value="PRY33903.1"/>
    <property type="molecule type" value="Genomic_DNA"/>
</dbReference>
<dbReference type="Proteomes" id="UP000238375">
    <property type="component" value="Unassembled WGS sequence"/>
</dbReference>
<dbReference type="InterPro" id="IPR009387">
    <property type="entry name" value="HigB-2"/>
</dbReference>
<reference evidence="1 2" key="1">
    <citation type="submission" date="2018-03" db="EMBL/GenBank/DDBJ databases">
        <title>Genomic Encyclopedia of Archaeal and Bacterial Type Strains, Phase II (KMG-II): from individual species to whole genera.</title>
        <authorList>
            <person name="Goeker M."/>
        </authorList>
    </citation>
    <scope>NUCLEOTIDE SEQUENCE [LARGE SCALE GENOMIC DNA]</scope>
    <source>
        <strain evidence="1 2">DSM 28354</strain>
    </source>
</reference>
<dbReference type="Pfam" id="PF06296">
    <property type="entry name" value="RelE"/>
    <property type="match status" value="1"/>
</dbReference>
<dbReference type="RefSeq" id="WP_106139566.1">
    <property type="nucleotide sequence ID" value="NZ_PVTE01000019.1"/>
</dbReference>